<organism evidence="3 4">
    <name type="scientific">Leishmania orientalis</name>
    <dbReference type="NCBI Taxonomy" id="2249476"/>
    <lineage>
        <taxon>Eukaryota</taxon>
        <taxon>Discoba</taxon>
        <taxon>Euglenozoa</taxon>
        <taxon>Kinetoplastea</taxon>
        <taxon>Metakinetoplastina</taxon>
        <taxon>Trypanosomatida</taxon>
        <taxon>Trypanosomatidae</taxon>
        <taxon>Leishmaniinae</taxon>
        <taxon>Leishmania</taxon>
    </lineage>
</organism>
<dbReference type="SMR" id="A0A836GWW7"/>
<keyword evidence="2" id="KW-1133">Transmembrane helix</keyword>
<reference evidence="4" key="1">
    <citation type="journal article" date="2021" name="Microbiol. Resour. Announc.">
        <title>LGAAP: Leishmaniinae Genome Assembly and Annotation Pipeline.</title>
        <authorList>
            <person name="Almutairi H."/>
            <person name="Urbaniak M.D."/>
            <person name="Bates M.D."/>
            <person name="Jariyapan N."/>
            <person name="Kwakye-Nuako G."/>
            <person name="Thomaz-Soccol V."/>
            <person name="Al-Salem W.S."/>
            <person name="Dillon R.J."/>
            <person name="Bates P.A."/>
            <person name="Gatherer D."/>
        </authorList>
    </citation>
    <scope>NUCLEOTIDE SEQUENCE [LARGE SCALE GENOMIC DNA]</scope>
</reference>
<dbReference type="AlphaFoldDB" id="A0A836GWW7"/>
<gene>
    <name evidence="3" type="ORF">LSCM4_01446</name>
</gene>
<proteinExistence type="predicted"/>
<keyword evidence="2" id="KW-0812">Transmembrane</keyword>
<feature type="transmembrane region" description="Helical" evidence="2">
    <location>
        <begin position="45"/>
        <end position="76"/>
    </location>
</feature>
<feature type="transmembrane region" description="Helical" evidence="2">
    <location>
        <begin position="190"/>
        <end position="210"/>
    </location>
</feature>
<dbReference type="EMBL" id="JAFHLR010000035">
    <property type="protein sequence ID" value="KAG5466300.1"/>
    <property type="molecule type" value="Genomic_DNA"/>
</dbReference>
<keyword evidence="4" id="KW-1185">Reference proteome</keyword>
<protein>
    <recommendedName>
        <fullName evidence="5">Present in the outer mitochondrial membrane proteome 8</fullName>
    </recommendedName>
</protein>
<feature type="region of interest" description="Disordered" evidence="1">
    <location>
        <begin position="248"/>
        <end position="268"/>
    </location>
</feature>
<comment type="caution">
    <text evidence="3">The sequence shown here is derived from an EMBL/GenBank/DDBJ whole genome shotgun (WGS) entry which is preliminary data.</text>
</comment>
<dbReference type="RefSeq" id="XP_067059190.1">
    <property type="nucleotide sequence ID" value="XM_067203499.1"/>
</dbReference>
<evidence type="ECO:0000313" key="4">
    <source>
        <dbReference type="Proteomes" id="UP000674143"/>
    </source>
</evidence>
<reference evidence="4" key="2">
    <citation type="journal article" date="2021" name="Sci. Data">
        <title>Chromosome-scale genome sequencing, assembly and annotation of six genomes from subfamily Leishmaniinae.</title>
        <authorList>
            <person name="Almutairi H."/>
            <person name="Urbaniak M.D."/>
            <person name="Bates M.D."/>
            <person name="Jariyapan N."/>
            <person name="Kwakye-Nuako G."/>
            <person name="Thomaz Soccol V."/>
            <person name="Al-Salem W.S."/>
            <person name="Dillon R.J."/>
            <person name="Bates P.A."/>
            <person name="Gatherer D."/>
        </authorList>
    </citation>
    <scope>NUCLEOTIDE SEQUENCE [LARGE SCALE GENOMIC DNA]</scope>
</reference>
<evidence type="ECO:0000313" key="3">
    <source>
        <dbReference type="EMBL" id="KAG5466300.1"/>
    </source>
</evidence>
<evidence type="ECO:0000256" key="1">
    <source>
        <dbReference type="SAM" id="MobiDB-lite"/>
    </source>
</evidence>
<keyword evidence="2" id="KW-0472">Membrane</keyword>
<feature type="transmembrane region" description="Helical" evidence="2">
    <location>
        <begin position="91"/>
        <end position="109"/>
    </location>
</feature>
<evidence type="ECO:0000256" key="2">
    <source>
        <dbReference type="SAM" id="Phobius"/>
    </source>
</evidence>
<dbReference type="GeneID" id="92357433"/>
<dbReference type="KEGG" id="loi:92357433"/>
<name>A0A836GWW7_9TRYP</name>
<accession>A0A836GWW7</accession>
<sequence>MALDKSRISILSSTKVDGDKLSSVGDTMDSLMPASRRRQLKEEKCCPLCCVAYGGLISSVAVLFLSASCTAVSIFAESRINYTVNGAMRQTLWIAFPGVLVGATLHYFVAEAMWSSKHNSWGQAWTKAIVANVGLWTAAICFGSLGWRKGLPLTSAGRRFYHRYPIPSEPLEARLLRSSREFFTGMGTTYWLSGVASGHAGFITCVWFCVSVDRPYFMMAPHGGYAYRCMPPWRRQQLHAMALGNDLTEQPADQPASHKRIPKQPSIK</sequence>
<feature type="transmembrane region" description="Helical" evidence="2">
    <location>
        <begin position="129"/>
        <end position="147"/>
    </location>
</feature>
<evidence type="ECO:0008006" key="5">
    <source>
        <dbReference type="Google" id="ProtNLM"/>
    </source>
</evidence>
<dbReference type="Proteomes" id="UP000674143">
    <property type="component" value="Unassembled WGS sequence"/>
</dbReference>